<protein>
    <recommendedName>
        <fullName evidence="3">Conjugal transfer protein TraK</fullName>
    </recommendedName>
</protein>
<organism evidence="1 2">
    <name type="scientific">Sediminicola luteus</name>
    <dbReference type="NCBI Taxonomy" id="319238"/>
    <lineage>
        <taxon>Bacteria</taxon>
        <taxon>Pseudomonadati</taxon>
        <taxon>Bacteroidota</taxon>
        <taxon>Flavobacteriia</taxon>
        <taxon>Flavobacteriales</taxon>
        <taxon>Flavobacteriaceae</taxon>
        <taxon>Sediminicola</taxon>
    </lineage>
</organism>
<gene>
    <name evidence="1" type="ORF">B7P33_17180</name>
</gene>
<evidence type="ECO:0000313" key="2">
    <source>
        <dbReference type="Proteomes" id="UP000219559"/>
    </source>
</evidence>
<dbReference type="RefSeq" id="WP_097441116.1">
    <property type="nucleotide sequence ID" value="NZ_KZ300477.1"/>
</dbReference>
<sequence length="212" mass="24082">MKTPYKNLYSALRWNRLITMGTTFLALLSCGAAALLVHTIYKDAMGSAFVLGAKGRVLPLDRIALEDIGAVEAKSHLDLFHRYFYGLDPATYDTKLEKALWLGDGTVDEVYRQKKMDGTYNRLLQFALIQQIVSVRPELLEDGKTSRAFKCTTVFDLRRGGSIERYELVSRGRLLAVDRKFPENPHGLLITDYFEESLRKIVLPKTTPYGNR</sequence>
<comment type="caution">
    <text evidence="1">The sequence shown here is derived from an EMBL/GenBank/DDBJ whole genome shotgun (WGS) entry which is preliminary data.</text>
</comment>
<evidence type="ECO:0000313" key="1">
    <source>
        <dbReference type="EMBL" id="PCE63007.1"/>
    </source>
</evidence>
<evidence type="ECO:0008006" key="3">
    <source>
        <dbReference type="Google" id="ProtNLM"/>
    </source>
</evidence>
<dbReference type="EMBL" id="NBWU01000007">
    <property type="protein sequence ID" value="PCE63007.1"/>
    <property type="molecule type" value="Genomic_DNA"/>
</dbReference>
<proteinExistence type="predicted"/>
<dbReference type="OrthoDB" id="1039148at2"/>
<name>A0A2A4G2V1_9FLAO</name>
<dbReference type="Proteomes" id="UP000219559">
    <property type="component" value="Unassembled WGS sequence"/>
</dbReference>
<dbReference type="PROSITE" id="PS51257">
    <property type="entry name" value="PROKAR_LIPOPROTEIN"/>
    <property type="match status" value="1"/>
</dbReference>
<reference evidence="1 2" key="1">
    <citation type="submission" date="2017-04" db="EMBL/GenBank/DDBJ databases">
        <title>A new member of the family Flavobacteriaceae isolated from ascidians.</title>
        <authorList>
            <person name="Chen L."/>
        </authorList>
    </citation>
    <scope>NUCLEOTIDE SEQUENCE [LARGE SCALE GENOMIC DNA]</scope>
    <source>
        <strain evidence="1 2">HQA918</strain>
    </source>
</reference>
<accession>A0A2A4G2V1</accession>
<dbReference type="AlphaFoldDB" id="A0A2A4G2V1"/>
<keyword evidence="2" id="KW-1185">Reference proteome</keyword>